<keyword evidence="2" id="KW-0521">NADP</keyword>
<dbReference type="FunFam" id="3.40.50.720:FF:000417">
    <property type="entry name" value="Glucose 1-dehydrogenase, putative"/>
    <property type="match status" value="1"/>
</dbReference>
<dbReference type="GO" id="GO:0016616">
    <property type="term" value="F:oxidoreductase activity, acting on the CH-OH group of donors, NAD or NADP as acceptor"/>
    <property type="evidence" value="ECO:0007669"/>
    <property type="project" value="TreeGrafter"/>
</dbReference>
<gene>
    <name evidence="5" type="ORF">CC84DRAFT_1168015</name>
</gene>
<dbReference type="RefSeq" id="XP_018031145.1">
    <property type="nucleotide sequence ID" value="XM_018179305.1"/>
</dbReference>
<evidence type="ECO:0000313" key="5">
    <source>
        <dbReference type="EMBL" id="OAG00780.1"/>
    </source>
</evidence>
<accession>A0A177C2B7</accession>
<keyword evidence="3" id="KW-0560">Oxidoreductase</keyword>
<keyword evidence="6" id="KW-1185">Reference proteome</keyword>
<evidence type="ECO:0000256" key="4">
    <source>
        <dbReference type="ARBA" id="ARBA00023308"/>
    </source>
</evidence>
<dbReference type="GeneID" id="28762791"/>
<name>A0A177C2B7_9PLEO</name>
<proteinExistence type="inferred from homology"/>
<dbReference type="PRINTS" id="PR00080">
    <property type="entry name" value="SDRFAMILY"/>
</dbReference>
<dbReference type="STRING" id="1460663.A0A177C2B7"/>
<dbReference type="AlphaFoldDB" id="A0A177C2B7"/>
<evidence type="ECO:0000256" key="2">
    <source>
        <dbReference type="ARBA" id="ARBA00022857"/>
    </source>
</evidence>
<dbReference type="GO" id="GO:0006633">
    <property type="term" value="P:fatty acid biosynthetic process"/>
    <property type="evidence" value="ECO:0007669"/>
    <property type="project" value="TreeGrafter"/>
</dbReference>
<organism evidence="5 6">
    <name type="scientific">Paraphaeosphaeria sporulosa</name>
    <dbReference type="NCBI Taxonomy" id="1460663"/>
    <lineage>
        <taxon>Eukaryota</taxon>
        <taxon>Fungi</taxon>
        <taxon>Dikarya</taxon>
        <taxon>Ascomycota</taxon>
        <taxon>Pezizomycotina</taxon>
        <taxon>Dothideomycetes</taxon>
        <taxon>Pleosporomycetidae</taxon>
        <taxon>Pleosporales</taxon>
        <taxon>Massarineae</taxon>
        <taxon>Didymosphaeriaceae</taxon>
        <taxon>Paraphaeosphaeria</taxon>
    </lineage>
</organism>
<dbReference type="PANTHER" id="PTHR42760:SF83">
    <property type="entry name" value="(3R)-3-HYDROXYACYL-COA DEHYDROGENASE"/>
    <property type="match status" value="1"/>
</dbReference>
<dbReference type="GO" id="GO:0019301">
    <property type="term" value="P:rhamnose catabolic process"/>
    <property type="evidence" value="ECO:0007669"/>
    <property type="project" value="UniProtKB-ARBA"/>
</dbReference>
<comment type="similarity">
    <text evidence="1">Belongs to the short-chain dehydrogenases/reductases (SDR) family.</text>
</comment>
<dbReference type="PRINTS" id="PR00081">
    <property type="entry name" value="GDHRDH"/>
</dbReference>
<keyword evidence="4" id="KW-0684">Rhamnose metabolism</keyword>
<evidence type="ECO:0000256" key="1">
    <source>
        <dbReference type="ARBA" id="ARBA00006484"/>
    </source>
</evidence>
<evidence type="ECO:0000256" key="3">
    <source>
        <dbReference type="ARBA" id="ARBA00023002"/>
    </source>
</evidence>
<dbReference type="InterPro" id="IPR036291">
    <property type="entry name" value="NAD(P)-bd_dom_sf"/>
</dbReference>
<protein>
    <submittedName>
        <fullName evidence="5">Short-chain dehydrogenase/reductase-like protein SDR</fullName>
    </submittedName>
</protein>
<dbReference type="InParanoid" id="A0A177C2B7"/>
<dbReference type="Pfam" id="PF13561">
    <property type="entry name" value="adh_short_C2"/>
    <property type="match status" value="1"/>
</dbReference>
<dbReference type="EMBL" id="KV441558">
    <property type="protein sequence ID" value="OAG00780.1"/>
    <property type="molecule type" value="Genomic_DNA"/>
</dbReference>
<dbReference type="Proteomes" id="UP000077069">
    <property type="component" value="Unassembled WGS sequence"/>
</dbReference>
<sequence length="270" mass="28217">MSNPAQLLKGKSTAITGGVTGIGRAIALAYLAHGANIAVNHFGDAKSADQYQTLLEEAASILGSKEEAEKRLAEVSGDVGNPETGKRLVAEVVKRWGRLDVVVSNAGICEFKEFLDITPQLWATTHDANLTGAFNTIHAAATQMSTQSPPGGSVIGISSISALVGGAQQAHYTPTKAGVLSLIQSAACALGKHNIRCNALLPGTIKTQLNEKDLADDEKRKYMEGRIPLGRTGEPRDLAGPAVFLASDELSGYVTGAQLLVDGGLFVNLQ</sequence>
<dbReference type="PANTHER" id="PTHR42760">
    <property type="entry name" value="SHORT-CHAIN DEHYDROGENASES/REDUCTASES FAMILY MEMBER"/>
    <property type="match status" value="1"/>
</dbReference>
<evidence type="ECO:0000313" key="6">
    <source>
        <dbReference type="Proteomes" id="UP000077069"/>
    </source>
</evidence>
<dbReference type="Gene3D" id="3.40.50.720">
    <property type="entry name" value="NAD(P)-binding Rossmann-like Domain"/>
    <property type="match status" value="1"/>
</dbReference>
<dbReference type="SUPFAM" id="SSF51735">
    <property type="entry name" value="NAD(P)-binding Rossmann-fold domains"/>
    <property type="match status" value="1"/>
</dbReference>
<dbReference type="OrthoDB" id="417891at2759"/>
<reference evidence="5 6" key="1">
    <citation type="submission" date="2016-05" db="EMBL/GenBank/DDBJ databases">
        <title>Comparative analysis of secretome profiles of manganese(II)-oxidizing ascomycete fungi.</title>
        <authorList>
            <consortium name="DOE Joint Genome Institute"/>
            <person name="Zeiner C.A."/>
            <person name="Purvine S.O."/>
            <person name="Zink E.M."/>
            <person name="Wu S."/>
            <person name="Pasa-Tolic L."/>
            <person name="Chaput D.L."/>
            <person name="Haridas S."/>
            <person name="Grigoriev I.V."/>
            <person name="Santelli C.M."/>
            <person name="Hansel C.M."/>
        </authorList>
    </citation>
    <scope>NUCLEOTIDE SEQUENCE [LARGE SCALE GENOMIC DNA]</scope>
    <source>
        <strain evidence="5 6">AP3s5-JAC2a</strain>
    </source>
</reference>
<dbReference type="InterPro" id="IPR002347">
    <property type="entry name" value="SDR_fam"/>
</dbReference>
<dbReference type="GO" id="GO:0048038">
    <property type="term" value="F:quinone binding"/>
    <property type="evidence" value="ECO:0007669"/>
    <property type="project" value="TreeGrafter"/>
</dbReference>